<evidence type="ECO:0000313" key="3">
    <source>
        <dbReference type="Proteomes" id="UP000255192"/>
    </source>
</evidence>
<organism evidence="2 3">
    <name type="scientific">Klebsiella pneumoniae</name>
    <dbReference type="NCBI Taxonomy" id="573"/>
    <lineage>
        <taxon>Bacteria</taxon>
        <taxon>Pseudomonadati</taxon>
        <taxon>Pseudomonadota</taxon>
        <taxon>Gammaproteobacteria</taxon>
        <taxon>Enterobacterales</taxon>
        <taxon>Enterobacteriaceae</taxon>
        <taxon>Klebsiella/Raoultella group</taxon>
        <taxon>Klebsiella</taxon>
        <taxon>Klebsiella pneumoniae complex</taxon>
    </lineage>
</organism>
<feature type="transmembrane region" description="Helical" evidence="1">
    <location>
        <begin position="41"/>
        <end position="58"/>
    </location>
</feature>
<sequence>MSLFAKYGGQQPFNTSHTLFINLIENNFGDTFGDIYKAYNMYFYLIQYVRCYVLFLLSHHLNQKRYRKHFFKSLSGFTPGLLSPETDALKFHALIAEPRHQNYHHGQ</sequence>
<proteinExistence type="predicted"/>
<evidence type="ECO:0000313" key="2">
    <source>
        <dbReference type="EMBL" id="STU71641.1"/>
    </source>
</evidence>
<reference evidence="2 3" key="1">
    <citation type="submission" date="2018-06" db="EMBL/GenBank/DDBJ databases">
        <authorList>
            <consortium name="Pathogen Informatics"/>
            <person name="Doyle S."/>
        </authorList>
    </citation>
    <scope>NUCLEOTIDE SEQUENCE [LARGE SCALE GENOMIC DNA]</scope>
    <source>
        <strain evidence="2 3">NCTC204</strain>
    </source>
</reference>
<protein>
    <submittedName>
        <fullName evidence="2">Uncharacterized protein</fullName>
    </submittedName>
</protein>
<keyword evidence="1" id="KW-1133">Transmembrane helix</keyword>
<gene>
    <name evidence="2" type="ORF">NCTC204_00515</name>
</gene>
<keyword evidence="1" id="KW-0472">Membrane</keyword>
<evidence type="ECO:0000256" key="1">
    <source>
        <dbReference type="SAM" id="Phobius"/>
    </source>
</evidence>
<dbReference type="EMBL" id="UGMD01000002">
    <property type="protein sequence ID" value="STU71641.1"/>
    <property type="molecule type" value="Genomic_DNA"/>
</dbReference>
<accession>A0A377ZHW8</accession>
<dbReference type="AlphaFoldDB" id="A0A377ZHW8"/>
<keyword evidence="1" id="KW-0812">Transmembrane</keyword>
<name>A0A377ZHW8_KLEPN</name>
<dbReference type="Proteomes" id="UP000255192">
    <property type="component" value="Unassembled WGS sequence"/>
</dbReference>